<evidence type="ECO:0000313" key="6">
    <source>
        <dbReference type="Proteomes" id="UP001234216"/>
    </source>
</evidence>
<keyword evidence="1 5" id="KW-0489">Methyltransferase</keyword>
<evidence type="ECO:0000313" key="5">
    <source>
        <dbReference type="EMBL" id="MDQ0908975.1"/>
    </source>
</evidence>
<dbReference type="CDD" id="cd02440">
    <property type="entry name" value="AdoMet_MTases"/>
    <property type="match status" value="1"/>
</dbReference>
<dbReference type="InterPro" id="IPR013216">
    <property type="entry name" value="Methyltransf_11"/>
</dbReference>
<dbReference type="GO" id="GO:0008757">
    <property type="term" value="F:S-adenosylmethionine-dependent methyltransferase activity"/>
    <property type="evidence" value="ECO:0007669"/>
    <property type="project" value="InterPro"/>
</dbReference>
<dbReference type="Proteomes" id="UP001234216">
    <property type="component" value="Unassembled WGS sequence"/>
</dbReference>
<comment type="caution">
    <text evidence="5">The sequence shown here is derived from an EMBL/GenBank/DDBJ whole genome shotgun (WGS) entry which is preliminary data.</text>
</comment>
<dbReference type="EMBL" id="JAUSZV010000005">
    <property type="protein sequence ID" value="MDQ0908975.1"/>
    <property type="molecule type" value="Genomic_DNA"/>
</dbReference>
<proteinExistence type="predicted"/>
<keyword evidence="3" id="KW-0949">S-adenosyl-L-methionine</keyword>
<dbReference type="AlphaFoldDB" id="A0AAW8FIJ9"/>
<dbReference type="RefSeq" id="WP_306978596.1">
    <property type="nucleotide sequence ID" value="NZ_JAUSZV010000005.1"/>
</dbReference>
<evidence type="ECO:0000256" key="1">
    <source>
        <dbReference type="ARBA" id="ARBA00022603"/>
    </source>
</evidence>
<protein>
    <submittedName>
        <fullName evidence="5">SAM-dependent methyltransferase</fullName>
    </submittedName>
</protein>
<sequence length="292" mass="33200">MRQSAIQDFWSAHPCGDNVFGPPDGDGQKDYEAFFTRYDMAKYQLESHIPGCLERLDIAGRRVLEIGLGQGSEAEQLIRRGGVWTGVDLTEEAVKRTGTRLALRKLPHEGIQQASVLDLPFPDASFDVVFSHGVLHHVPDILGAQREIRRVLKPDGELVVMLYARWSLNYLVAIGLVRRAALLAGYPLMRLGLFGGRRSLIGSHVENARCLGLLRYLRMENFIHRNTDGPHNPFSRVYDLRRVERDFPLFEVRRSEKRFMHAPPLPVHGMIGERALGWHLWVQMVPKALVRP</sequence>
<evidence type="ECO:0000256" key="2">
    <source>
        <dbReference type="ARBA" id="ARBA00022679"/>
    </source>
</evidence>
<dbReference type="Pfam" id="PF08241">
    <property type="entry name" value="Methyltransf_11"/>
    <property type="match status" value="1"/>
</dbReference>
<organism evidence="5 6">
    <name type="scientific">Streptomyces canus</name>
    <dbReference type="NCBI Taxonomy" id="58343"/>
    <lineage>
        <taxon>Bacteria</taxon>
        <taxon>Bacillati</taxon>
        <taxon>Actinomycetota</taxon>
        <taxon>Actinomycetes</taxon>
        <taxon>Kitasatosporales</taxon>
        <taxon>Streptomycetaceae</taxon>
        <taxon>Streptomyces</taxon>
        <taxon>Streptomyces aurantiacus group</taxon>
    </lineage>
</organism>
<dbReference type="SUPFAM" id="SSF53335">
    <property type="entry name" value="S-adenosyl-L-methionine-dependent methyltransferases"/>
    <property type="match status" value="1"/>
</dbReference>
<evidence type="ECO:0000259" key="4">
    <source>
        <dbReference type="Pfam" id="PF08241"/>
    </source>
</evidence>
<accession>A0AAW8FIJ9</accession>
<gene>
    <name evidence="5" type="ORF">QFZ22_004960</name>
</gene>
<dbReference type="InterPro" id="IPR029063">
    <property type="entry name" value="SAM-dependent_MTases_sf"/>
</dbReference>
<reference evidence="5" key="1">
    <citation type="submission" date="2023-07" db="EMBL/GenBank/DDBJ databases">
        <title>Comparative genomics of wheat-associated soil bacteria to identify genetic determinants of phenazine resistance.</title>
        <authorList>
            <person name="Mouncey N."/>
        </authorList>
    </citation>
    <scope>NUCLEOTIDE SEQUENCE</scope>
    <source>
        <strain evidence="5">V4I22</strain>
    </source>
</reference>
<dbReference type="PANTHER" id="PTHR43464:SF19">
    <property type="entry name" value="UBIQUINONE BIOSYNTHESIS O-METHYLTRANSFERASE, MITOCHONDRIAL"/>
    <property type="match status" value="1"/>
</dbReference>
<name>A0AAW8FIJ9_9ACTN</name>
<keyword evidence="2" id="KW-0808">Transferase</keyword>
<evidence type="ECO:0000256" key="3">
    <source>
        <dbReference type="ARBA" id="ARBA00022691"/>
    </source>
</evidence>
<dbReference type="PANTHER" id="PTHR43464">
    <property type="entry name" value="METHYLTRANSFERASE"/>
    <property type="match status" value="1"/>
</dbReference>
<dbReference type="GO" id="GO:0032259">
    <property type="term" value="P:methylation"/>
    <property type="evidence" value="ECO:0007669"/>
    <property type="project" value="UniProtKB-KW"/>
</dbReference>
<feature type="domain" description="Methyltransferase type 11" evidence="4">
    <location>
        <begin position="64"/>
        <end position="160"/>
    </location>
</feature>
<dbReference type="Gene3D" id="3.40.50.150">
    <property type="entry name" value="Vaccinia Virus protein VP39"/>
    <property type="match status" value="1"/>
</dbReference>